<evidence type="ECO:0000313" key="2">
    <source>
        <dbReference type="EMBL" id="KGO05395.1"/>
    </source>
</evidence>
<keyword evidence="1" id="KW-1133">Transmembrane helix</keyword>
<dbReference type="Proteomes" id="UP000030140">
    <property type="component" value="Unassembled WGS sequence"/>
</dbReference>
<dbReference type="OrthoDB" id="253931at2"/>
<gene>
    <name evidence="2" type="ORF">NV36_00070</name>
</gene>
<sequence>MKYSKDDILQMLISQYQFQIEFDPVVVKGMDFDFESSIFEWIDACDLVDPKTLAKIYHTEFRIDRPLSELENILIDENNRTVSDFCDYISKYAKRENIEPIKLLGQNCQTASIFRTLKQNLTEKGADTTELKPSSEINPFFLKYGGILIDEVNRIAPGTMSEFEYKSHKLSRIGRNIMFIGILAMIGIWSIWNFNWWLTLPIIIGIVMFQIGDKKQPEKLNLGGFQNFRELIYGMENKLKKAST</sequence>
<feature type="transmembrane region" description="Helical" evidence="1">
    <location>
        <begin position="173"/>
        <end position="190"/>
    </location>
</feature>
<dbReference type="AlphaFoldDB" id="A0A0A2GYB5"/>
<name>A0A0A2GYB5_9FLAO</name>
<dbReference type="EMBL" id="JSAQ01000001">
    <property type="protein sequence ID" value="KGO05395.1"/>
    <property type="molecule type" value="Genomic_DNA"/>
</dbReference>
<keyword evidence="3" id="KW-1185">Reference proteome</keyword>
<keyword evidence="1" id="KW-0812">Transmembrane</keyword>
<proteinExistence type="predicted"/>
<organism evidence="2 3">
    <name type="scientific">Dokdonia donghaensis DSW-1</name>
    <dbReference type="NCBI Taxonomy" id="1300343"/>
    <lineage>
        <taxon>Bacteria</taxon>
        <taxon>Pseudomonadati</taxon>
        <taxon>Bacteroidota</taxon>
        <taxon>Flavobacteriia</taxon>
        <taxon>Flavobacteriales</taxon>
        <taxon>Flavobacteriaceae</taxon>
        <taxon>Dokdonia</taxon>
    </lineage>
</organism>
<dbReference type="PATRIC" id="fig|1300343.5.peg.2558"/>
<dbReference type="RefSeq" id="WP_035324478.1">
    <property type="nucleotide sequence ID" value="NZ_CP015125.1"/>
</dbReference>
<evidence type="ECO:0000313" key="3">
    <source>
        <dbReference type="Proteomes" id="UP000030140"/>
    </source>
</evidence>
<dbReference type="KEGG" id="ddo:I597_2528"/>
<reference evidence="2 3" key="1">
    <citation type="submission" date="2014-10" db="EMBL/GenBank/DDBJ databases">
        <title>Draft genome sequence of the proteorhodopsin-containing marine bacterium Dokdonia donghaensis.</title>
        <authorList>
            <person name="Gomez-Consarnau L."/>
            <person name="Gonzalez J.M."/>
            <person name="Riedel T."/>
            <person name="Jaenicke S."/>
            <person name="Wagner-Doebler I."/>
            <person name="Fuhrman J.A."/>
        </authorList>
    </citation>
    <scope>NUCLEOTIDE SEQUENCE [LARGE SCALE GENOMIC DNA]</scope>
    <source>
        <strain evidence="2 3">DSW-1</strain>
    </source>
</reference>
<evidence type="ECO:0000256" key="1">
    <source>
        <dbReference type="SAM" id="Phobius"/>
    </source>
</evidence>
<keyword evidence="1" id="KW-0472">Membrane</keyword>
<protein>
    <submittedName>
        <fullName evidence="2">Uncharacterized protein</fullName>
    </submittedName>
</protein>
<accession>A0A0A2GYB5</accession>
<comment type="caution">
    <text evidence="2">The sequence shown here is derived from an EMBL/GenBank/DDBJ whole genome shotgun (WGS) entry which is preliminary data.</text>
</comment>